<name>A0A1I5BPV4_9FIRM</name>
<keyword evidence="7 11" id="KW-1133">Transmembrane helix</keyword>
<reference evidence="12 13" key="1">
    <citation type="submission" date="2016-10" db="EMBL/GenBank/DDBJ databases">
        <authorList>
            <person name="de Groot N.N."/>
        </authorList>
    </citation>
    <scope>NUCLEOTIDE SEQUENCE [LARGE SCALE GENOMIC DNA]</scope>
    <source>
        <strain evidence="12 13">DSM 1283</strain>
    </source>
</reference>
<dbReference type="CDD" id="cd00310">
    <property type="entry name" value="ATP-synt_Fo_a_6"/>
    <property type="match status" value="1"/>
</dbReference>
<keyword evidence="8 11" id="KW-0406">Ion transport</keyword>
<evidence type="ECO:0000313" key="13">
    <source>
        <dbReference type="Proteomes" id="UP000198806"/>
    </source>
</evidence>
<evidence type="ECO:0000256" key="9">
    <source>
        <dbReference type="ARBA" id="ARBA00023136"/>
    </source>
</evidence>
<sequence length="225" mass="25598">MNLEIDNLWVINIAGVEIWITETIYNTWIIMLILIVLAVIIRFKLKNFKIVPKGFQSLIEGAMETFDNFADNTLGEGFSDIVPWFFMVFVFILSSCLFSVFGLRAPTADWATTFALALASFVIMIFMGFKHQKGKYLKTFFEPNFIFFPLNLIGELAKPVSLSFRLFGNMLSGTIILTLYYALTPLFVQIGIPALLHTFFDVIFGALQTYIFVIISLMYIRGAAE</sequence>
<protein>
    <recommendedName>
        <fullName evidence="11">ATP synthase subunit a</fullName>
    </recommendedName>
    <alternativeName>
        <fullName evidence="11">ATP synthase F0 sector subunit a</fullName>
    </alternativeName>
    <alternativeName>
        <fullName evidence="11">F-ATPase subunit 6</fullName>
    </alternativeName>
</protein>
<dbReference type="PRINTS" id="PR00123">
    <property type="entry name" value="ATPASEA"/>
</dbReference>
<dbReference type="GO" id="GO:0042777">
    <property type="term" value="P:proton motive force-driven plasma membrane ATP synthesis"/>
    <property type="evidence" value="ECO:0007669"/>
    <property type="project" value="TreeGrafter"/>
</dbReference>
<dbReference type="InterPro" id="IPR035908">
    <property type="entry name" value="F0_ATP_A_sf"/>
</dbReference>
<dbReference type="Pfam" id="PF00119">
    <property type="entry name" value="ATP-synt_A"/>
    <property type="match status" value="1"/>
</dbReference>
<dbReference type="Gene3D" id="1.20.120.220">
    <property type="entry name" value="ATP synthase, F0 complex, subunit A"/>
    <property type="match status" value="1"/>
</dbReference>
<dbReference type="STRING" id="1527.SAMN04489757_101136"/>
<organism evidence="12 13">
    <name type="scientific">Anaerocolumna aminovalerica</name>
    <dbReference type="NCBI Taxonomy" id="1527"/>
    <lineage>
        <taxon>Bacteria</taxon>
        <taxon>Bacillati</taxon>
        <taxon>Bacillota</taxon>
        <taxon>Clostridia</taxon>
        <taxon>Lachnospirales</taxon>
        <taxon>Lachnospiraceae</taxon>
        <taxon>Anaerocolumna</taxon>
    </lineage>
</organism>
<feature type="transmembrane region" description="Helical" evidence="11">
    <location>
        <begin position="195"/>
        <end position="220"/>
    </location>
</feature>
<evidence type="ECO:0000256" key="5">
    <source>
        <dbReference type="ARBA" id="ARBA00022692"/>
    </source>
</evidence>
<dbReference type="Proteomes" id="UP000198806">
    <property type="component" value="Unassembled WGS sequence"/>
</dbReference>
<evidence type="ECO:0000256" key="6">
    <source>
        <dbReference type="ARBA" id="ARBA00022781"/>
    </source>
</evidence>
<proteinExistence type="inferred from homology"/>
<gene>
    <name evidence="11" type="primary">atpB</name>
    <name evidence="12" type="ORF">SAMN04489757_101136</name>
</gene>
<evidence type="ECO:0000256" key="1">
    <source>
        <dbReference type="ARBA" id="ARBA00004141"/>
    </source>
</evidence>
<dbReference type="GO" id="GO:0005886">
    <property type="term" value="C:plasma membrane"/>
    <property type="evidence" value="ECO:0007669"/>
    <property type="project" value="UniProtKB-SubCell"/>
</dbReference>
<dbReference type="GO" id="GO:0045259">
    <property type="term" value="C:proton-transporting ATP synthase complex"/>
    <property type="evidence" value="ECO:0007669"/>
    <property type="project" value="UniProtKB-KW"/>
</dbReference>
<keyword evidence="9 11" id="KW-0472">Membrane</keyword>
<dbReference type="InterPro" id="IPR045082">
    <property type="entry name" value="ATP_syn_F0_a_bact/chloroplast"/>
</dbReference>
<comment type="subcellular location">
    <subcellularLocation>
        <location evidence="11">Cell membrane</location>
        <topology evidence="11">Multi-pass membrane protein</topology>
    </subcellularLocation>
    <subcellularLocation>
        <location evidence="1">Membrane</location>
        <topology evidence="1">Multi-pass membrane protein</topology>
    </subcellularLocation>
</comment>
<feature type="transmembrane region" description="Helical" evidence="11">
    <location>
        <begin position="166"/>
        <end position="183"/>
    </location>
</feature>
<dbReference type="InterPro" id="IPR023011">
    <property type="entry name" value="ATP_synth_F0_asu_AS"/>
</dbReference>
<dbReference type="PROSITE" id="PS00449">
    <property type="entry name" value="ATPASE_A"/>
    <property type="match status" value="1"/>
</dbReference>
<keyword evidence="10 11" id="KW-0066">ATP synthesis</keyword>
<evidence type="ECO:0000256" key="4">
    <source>
        <dbReference type="ARBA" id="ARBA00022547"/>
    </source>
</evidence>
<keyword evidence="3 11" id="KW-0813">Transport</keyword>
<keyword evidence="11" id="KW-1003">Cell membrane</keyword>
<feature type="transmembrane region" description="Helical" evidence="11">
    <location>
        <begin position="84"/>
        <end position="104"/>
    </location>
</feature>
<dbReference type="PANTHER" id="PTHR42823:SF3">
    <property type="entry name" value="ATP SYNTHASE SUBUNIT A, CHLOROPLASTIC"/>
    <property type="match status" value="1"/>
</dbReference>
<dbReference type="GO" id="GO:0046933">
    <property type="term" value="F:proton-transporting ATP synthase activity, rotational mechanism"/>
    <property type="evidence" value="ECO:0007669"/>
    <property type="project" value="UniProtKB-UniRule"/>
</dbReference>
<evidence type="ECO:0000256" key="8">
    <source>
        <dbReference type="ARBA" id="ARBA00023065"/>
    </source>
</evidence>
<dbReference type="SUPFAM" id="SSF81336">
    <property type="entry name" value="F1F0 ATP synthase subunit A"/>
    <property type="match status" value="1"/>
</dbReference>
<evidence type="ECO:0000313" key="12">
    <source>
        <dbReference type="EMBL" id="SFN76667.1"/>
    </source>
</evidence>
<dbReference type="InterPro" id="IPR000568">
    <property type="entry name" value="ATP_synth_F0_asu"/>
</dbReference>
<comment type="function">
    <text evidence="11">Key component of the proton channel; it plays a direct role in the translocation of protons across the membrane.</text>
</comment>
<dbReference type="EMBL" id="FOWD01000001">
    <property type="protein sequence ID" value="SFN76667.1"/>
    <property type="molecule type" value="Genomic_DNA"/>
</dbReference>
<accession>A0A1I5BPV4</accession>
<dbReference type="PANTHER" id="PTHR42823">
    <property type="entry name" value="ATP SYNTHASE SUBUNIT A, CHLOROPLASTIC"/>
    <property type="match status" value="1"/>
</dbReference>
<keyword evidence="6 11" id="KW-0375">Hydrogen ion transport</keyword>
<dbReference type="RefSeq" id="WP_091683574.1">
    <property type="nucleotide sequence ID" value="NZ_BAABFM010000003.1"/>
</dbReference>
<keyword evidence="5 11" id="KW-0812">Transmembrane</keyword>
<dbReference type="OrthoDB" id="9789241at2"/>
<evidence type="ECO:0000256" key="11">
    <source>
        <dbReference type="HAMAP-Rule" id="MF_01393"/>
    </source>
</evidence>
<keyword evidence="4 11" id="KW-0138">CF(0)</keyword>
<keyword evidence="13" id="KW-1185">Reference proteome</keyword>
<comment type="similarity">
    <text evidence="2 11">Belongs to the ATPase A chain family.</text>
</comment>
<dbReference type="HAMAP" id="MF_01393">
    <property type="entry name" value="ATP_synth_a_bact"/>
    <property type="match status" value="1"/>
</dbReference>
<evidence type="ECO:0000256" key="10">
    <source>
        <dbReference type="ARBA" id="ARBA00023310"/>
    </source>
</evidence>
<evidence type="ECO:0000256" key="2">
    <source>
        <dbReference type="ARBA" id="ARBA00006810"/>
    </source>
</evidence>
<evidence type="ECO:0000256" key="7">
    <source>
        <dbReference type="ARBA" id="ARBA00022989"/>
    </source>
</evidence>
<evidence type="ECO:0000256" key="3">
    <source>
        <dbReference type="ARBA" id="ARBA00022448"/>
    </source>
</evidence>
<dbReference type="AlphaFoldDB" id="A0A1I5BPV4"/>
<feature type="transmembrane region" description="Helical" evidence="11">
    <location>
        <begin position="110"/>
        <end position="129"/>
    </location>
</feature>
<feature type="transmembrane region" description="Helical" evidence="11">
    <location>
        <begin position="25"/>
        <end position="43"/>
    </location>
</feature>